<feature type="compositionally biased region" description="Polar residues" evidence="1">
    <location>
        <begin position="37"/>
        <end position="76"/>
    </location>
</feature>
<dbReference type="InterPro" id="IPR024420">
    <property type="entry name" value="TRAPP_III_complex_Trs85"/>
</dbReference>
<protein>
    <recommendedName>
        <fullName evidence="4">Transport protein particle subunit trs85-2</fullName>
    </recommendedName>
</protein>
<dbReference type="GeneID" id="25285435"/>
<evidence type="ECO:0000313" key="2">
    <source>
        <dbReference type="EMBL" id="KEF53556.1"/>
    </source>
</evidence>
<proteinExistence type="predicted"/>
<name>A0A072P133_9EURO</name>
<gene>
    <name evidence="2" type="ORF">A1O9_10531</name>
</gene>
<dbReference type="AlphaFoldDB" id="A0A072P133"/>
<dbReference type="VEuPathDB" id="FungiDB:A1O9_10531"/>
<organism evidence="2 3">
    <name type="scientific">Exophiala aquamarina CBS 119918</name>
    <dbReference type="NCBI Taxonomy" id="1182545"/>
    <lineage>
        <taxon>Eukaryota</taxon>
        <taxon>Fungi</taxon>
        <taxon>Dikarya</taxon>
        <taxon>Ascomycota</taxon>
        <taxon>Pezizomycotina</taxon>
        <taxon>Eurotiomycetes</taxon>
        <taxon>Chaetothyriomycetidae</taxon>
        <taxon>Chaetothyriales</taxon>
        <taxon>Herpotrichiellaceae</taxon>
        <taxon>Exophiala</taxon>
    </lineage>
</organism>
<dbReference type="HOGENOM" id="CLU_014185_0_0_1"/>
<feature type="region of interest" description="Disordered" evidence="1">
    <location>
        <begin position="716"/>
        <end position="757"/>
    </location>
</feature>
<dbReference type="Proteomes" id="UP000027920">
    <property type="component" value="Unassembled WGS sequence"/>
</dbReference>
<dbReference type="STRING" id="1182545.A0A072P133"/>
<evidence type="ECO:0000256" key="1">
    <source>
        <dbReference type="SAM" id="MobiDB-lite"/>
    </source>
</evidence>
<dbReference type="EMBL" id="AMGV01000013">
    <property type="protein sequence ID" value="KEF53556.1"/>
    <property type="molecule type" value="Genomic_DNA"/>
</dbReference>
<dbReference type="OrthoDB" id="203724at2759"/>
<comment type="caution">
    <text evidence="2">The sequence shown here is derived from an EMBL/GenBank/DDBJ whole genome shotgun (WGS) entry which is preliminary data.</text>
</comment>
<dbReference type="PANTHER" id="PTHR12975:SF6">
    <property type="entry name" value="TRAFFICKING PROTEIN PARTICLE COMPLEX SUBUNIT 8"/>
    <property type="match status" value="1"/>
</dbReference>
<reference evidence="2 3" key="1">
    <citation type="submission" date="2013-03" db="EMBL/GenBank/DDBJ databases">
        <title>The Genome Sequence of Exophiala aquamarina CBS 119918.</title>
        <authorList>
            <consortium name="The Broad Institute Genomics Platform"/>
            <person name="Cuomo C."/>
            <person name="de Hoog S."/>
            <person name="Gorbushina A."/>
            <person name="Walker B."/>
            <person name="Young S.K."/>
            <person name="Zeng Q."/>
            <person name="Gargeya S."/>
            <person name="Fitzgerald M."/>
            <person name="Haas B."/>
            <person name="Abouelleil A."/>
            <person name="Allen A.W."/>
            <person name="Alvarado L."/>
            <person name="Arachchi H.M."/>
            <person name="Berlin A.M."/>
            <person name="Chapman S.B."/>
            <person name="Gainer-Dewar J."/>
            <person name="Goldberg J."/>
            <person name="Griggs A."/>
            <person name="Gujja S."/>
            <person name="Hansen M."/>
            <person name="Howarth C."/>
            <person name="Imamovic A."/>
            <person name="Ireland A."/>
            <person name="Larimer J."/>
            <person name="McCowan C."/>
            <person name="Murphy C."/>
            <person name="Pearson M."/>
            <person name="Poon T.W."/>
            <person name="Priest M."/>
            <person name="Roberts A."/>
            <person name="Saif S."/>
            <person name="Shea T."/>
            <person name="Sisk P."/>
            <person name="Sykes S."/>
            <person name="Wortman J."/>
            <person name="Nusbaum C."/>
            <person name="Birren B."/>
        </authorList>
    </citation>
    <scope>NUCLEOTIDE SEQUENCE [LARGE SCALE GENOMIC DNA]</scope>
    <source>
        <strain evidence="2 3">CBS 119918</strain>
    </source>
</reference>
<dbReference type="PANTHER" id="PTHR12975">
    <property type="entry name" value="TRANSPORT PROTEIN TRAPP"/>
    <property type="match status" value="1"/>
</dbReference>
<dbReference type="GO" id="GO:1990072">
    <property type="term" value="C:TRAPPIII protein complex"/>
    <property type="evidence" value="ECO:0007669"/>
    <property type="project" value="TreeGrafter"/>
</dbReference>
<feature type="region of interest" description="Disordered" evidence="1">
    <location>
        <begin position="1"/>
        <end position="76"/>
    </location>
</feature>
<dbReference type="Pfam" id="PF12739">
    <property type="entry name" value="TRAPPC-Trs85"/>
    <property type="match status" value="1"/>
</dbReference>
<dbReference type="RefSeq" id="XP_013256146.1">
    <property type="nucleotide sequence ID" value="XM_013400692.1"/>
</dbReference>
<sequence>MNSPSDGVPPQKSENLSSVPIIDVRNATESATDESPETSTASLPLRTSTPPSLGSRTSTFSNTISRSNSPNGRLSVSVSRFGKSSLSSPLGSSPDGYDDSRSLIVRAFSPTIAICAAEEVDELAVRKGLKKGFTGLIRPFGNKVSGKVVVRDSTGASRAWEDFGVHFADLEDLAAARDASPSPDANPLENLEELMEYFIGDGWDDTDGVPIRTEISPFYKLFLTRLLSSQAMSPHETFRHPVGAVIAISSSTQQPIETLRNLYQQTAQGSRALPLYANPEYLRYYVLVHDEDKDDFSKSSALFDQMKRHFGLHCHLLRLRSTPCTQSDDDSEELPTSEWLSASEQMSFIHDTVDLIDLNTSTSPYIFSSDASAISGFVRELVAQSIVYHMEQRIALWNDQIASRRRGISGRFMSLSKRWTGIGSSARNASSATNLSASGASGNYDSLQGSYRYDSSESLLRKLADYAFMLRDYKLAASTYELLRTDYANDKAWKHLAGANEMCCISTLLNPLIGTGSSKFKIESFDQMLETASYSYTTRCSAPSLALRSILLGVELLKVRGRSATELAARWAIRSLELGLLGSIGHVLVSERVTSCFADRIGVGNTSWGTRKRKAALWSVMTADEWMKLGRAEFASERLEEAQELYNETKNSQAVKDFAGLAEYLTQLRLAVRMKLGQARRRTLSGAAGPFNGAGQGEDDIEDETIEQMATVEKLDSRAHRRTGSLMTGVGGVDVAPLSPVRLTRPDPLSREDDDFE</sequence>
<evidence type="ECO:0000313" key="3">
    <source>
        <dbReference type="Proteomes" id="UP000027920"/>
    </source>
</evidence>
<accession>A0A072P133</accession>
<evidence type="ECO:0008006" key="4">
    <source>
        <dbReference type="Google" id="ProtNLM"/>
    </source>
</evidence>
<keyword evidence="3" id="KW-1185">Reference proteome</keyword>